<comment type="subcellular location">
    <subcellularLocation>
        <location evidence="1 7">Cell membrane</location>
        <topology evidence="1 7">Multi-pass membrane protein</topology>
    </subcellularLocation>
</comment>
<dbReference type="HOGENOM" id="CLU_478727_0_0_11"/>
<feature type="compositionally biased region" description="Basic and acidic residues" evidence="8">
    <location>
        <begin position="153"/>
        <end position="183"/>
    </location>
</feature>
<evidence type="ECO:0000256" key="8">
    <source>
        <dbReference type="SAM" id="MobiDB-lite"/>
    </source>
</evidence>
<evidence type="ECO:0000256" key="7">
    <source>
        <dbReference type="RuleBase" id="RU363032"/>
    </source>
</evidence>
<dbReference type="GO" id="GO:0006865">
    <property type="term" value="P:amino acid transport"/>
    <property type="evidence" value="ECO:0007669"/>
    <property type="project" value="TreeGrafter"/>
</dbReference>
<evidence type="ECO:0000256" key="2">
    <source>
        <dbReference type="ARBA" id="ARBA00022448"/>
    </source>
</evidence>
<dbReference type="Gene3D" id="1.10.3720.10">
    <property type="entry name" value="MetI-like"/>
    <property type="match status" value="1"/>
</dbReference>
<evidence type="ECO:0000256" key="6">
    <source>
        <dbReference type="ARBA" id="ARBA00023136"/>
    </source>
</evidence>
<evidence type="ECO:0000259" key="9">
    <source>
        <dbReference type="PROSITE" id="PS50928"/>
    </source>
</evidence>
<feature type="region of interest" description="Disordered" evidence="8">
    <location>
        <begin position="126"/>
        <end position="200"/>
    </location>
</feature>
<dbReference type="InterPro" id="IPR035906">
    <property type="entry name" value="MetI-like_sf"/>
</dbReference>
<dbReference type="GO" id="GO:0043190">
    <property type="term" value="C:ATP-binding cassette (ABC) transporter complex"/>
    <property type="evidence" value="ECO:0007669"/>
    <property type="project" value="InterPro"/>
</dbReference>
<dbReference type="PANTHER" id="PTHR30614:SF21">
    <property type="entry name" value="AMINO ACID ABC TRANSPORTER PERMEASE"/>
    <property type="match status" value="1"/>
</dbReference>
<comment type="similarity">
    <text evidence="7">Belongs to the binding-protein-dependent transport system permease family.</text>
</comment>
<dbReference type="InterPro" id="IPR000515">
    <property type="entry name" value="MetI-like"/>
</dbReference>
<evidence type="ECO:0000256" key="3">
    <source>
        <dbReference type="ARBA" id="ARBA00022475"/>
    </source>
</evidence>
<feature type="transmembrane region" description="Helical" evidence="7">
    <location>
        <begin position="440"/>
        <end position="463"/>
    </location>
</feature>
<dbReference type="PANTHER" id="PTHR30614">
    <property type="entry name" value="MEMBRANE COMPONENT OF AMINO ACID ABC TRANSPORTER"/>
    <property type="match status" value="1"/>
</dbReference>
<dbReference type="Pfam" id="PF00528">
    <property type="entry name" value="BPD_transp_1"/>
    <property type="match status" value="1"/>
</dbReference>
<dbReference type="Proteomes" id="UP000006740">
    <property type="component" value="Chromosome"/>
</dbReference>
<organism evidence="10 11">
    <name type="scientific">Bifidobacterium longum subsp. longum (strain JDM301)</name>
    <dbReference type="NCBI Taxonomy" id="759350"/>
    <lineage>
        <taxon>Bacteria</taxon>
        <taxon>Bacillati</taxon>
        <taxon>Actinomycetota</taxon>
        <taxon>Actinomycetes</taxon>
        <taxon>Bifidobacteriales</taxon>
        <taxon>Bifidobacteriaceae</taxon>
        <taxon>Bifidobacterium</taxon>
    </lineage>
</organism>
<feature type="transmembrane region" description="Helical" evidence="7">
    <location>
        <begin position="226"/>
        <end position="246"/>
    </location>
</feature>
<keyword evidence="3" id="KW-1003">Cell membrane</keyword>
<accession>D6ZVI9</accession>
<feature type="compositionally biased region" description="Basic and acidic residues" evidence="8">
    <location>
        <begin position="131"/>
        <end position="141"/>
    </location>
</feature>
<feature type="compositionally biased region" description="Basic residues" evidence="8">
    <location>
        <begin position="142"/>
        <end position="151"/>
    </location>
</feature>
<feature type="domain" description="ABC transmembrane type-1" evidence="9">
    <location>
        <begin position="278"/>
        <end position="466"/>
    </location>
</feature>
<dbReference type="EMBL" id="CP002010">
    <property type="protein sequence ID" value="ADH00895.1"/>
    <property type="molecule type" value="Genomic_DNA"/>
</dbReference>
<evidence type="ECO:0000313" key="10">
    <source>
        <dbReference type="EMBL" id="ADH00895.1"/>
    </source>
</evidence>
<name>D6ZVI9_BIFLJ</name>
<reference evidence="10 11" key="1">
    <citation type="journal article" date="2010" name="J. Bacteriol.">
        <title>Complete genome sequence of Bifidobacterium longum JDM301.</title>
        <authorList>
            <person name="Wei Y.X."/>
            <person name="Zhang Z.Y."/>
            <person name="Liu C."/>
            <person name="Zhu Y.Z."/>
            <person name="Zhu Y.Q."/>
            <person name="Zheng H."/>
            <person name="Zhao G.P."/>
            <person name="Wang S."/>
            <person name="Guo X.K."/>
        </authorList>
    </citation>
    <scope>NUCLEOTIDE SEQUENCE [LARGE SCALE GENOMIC DNA]</scope>
    <source>
        <strain evidence="10 11">JDM301</strain>
    </source>
</reference>
<sequence length="569" mass="63392">MVRPVLPDPRRDPCGDAHLADFLAQGRGRCVCGTVQEPAADHHHGVHGAGCLRAAEAQLLRHLHHELLLARGHRPEPVHGGVRVRISAFGHQHRADWPGRGRTSAGLGLHAVRHRDHSAAGLPRLRGTARQHADRPAQELHRGRRRIRGHRNILADERDDRIPSRRDHPNLPDLRARLRDPDHPHRHAHHVPVQQTRRKEVTDMADTSNSVLFDAPGPKGRRTIRIVNWIAGILFAVVLVFILMRLHNPPDGENQLSWELWKPAVEREAWTDFYLPGLWMTIKATIVAVVGAVVFGLVFGVGRLLPNPLVRGVSAVIVEFCRAVPVLLLMIFFWRWFAFAGLPSPSYWAVVLALVLYNGSVVAELVRSGVGNLPGGQREASLALGLTETQSLMEIEVPQAVYAMLPAAVTQLVVVLKDTALGSIIMYTDLLQESRRLGSMYFNILQTLVMAAVIYFIACWLLSRIAEWLPSRMQQRTAAPTEAEPVAPIAAGDPSNVNQIAVAKEVEELPLGGTPRKYHVHHRGTNASIRNWRRTRYEQGYDATQPESQVDPETGEFPAFRKSEDESEA</sequence>
<dbReference type="InterPro" id="IPR043429">
    <property type="entry name" value="ArtM/GltK/GlnP/TcyL/YhdX-like"/>
</dbReference>
<feature type="compositionally biased region" description="Basic and acidic residues" evidence="8">
    <location>
        <begin position="559"/>
        <end position="569"/>
    </location>
</feature>
<gene>
    <name evidence="10" type="ordered locus">BLJ_1451</name>
</gene>
<feature type="region of interest" description="Disordered" evidence="8">
    <location>
        <begin position="536"/>
        <end position="569"/>
    </location>
</feature>
<dbReference type="KEGG" id="bll:BLJ_1451"/>
<feature type="transmembrane region" description="Helical" evidence="7">
    <location>
        <begin position="313"/>
        <end position="334"/>
    </location>
</feature>
<evidence type="ECO:0000256" key="4">
    <source>
        <dbReference type="ARBA" id="ARBA00022692"/>
    </source>
</evidence>
<keyword evidence="4 7" id="KW-0812">Transmembrane</keyword>
<feature type="transmembrane region" description="Helical" evidence="7">
    <location>
        <begin position="346"/>
        <end position="366"/>
    </location>
</feature>
<keyword evidence="2 7" id="KW-0813">Transport</keyword>
<proteinExistence type="inferred from homology"/>
<dbReference type="InterPro" id="IPR010065">
    <property type="entry name" value="AA_ABC_transptr_permease_3TM"/>
</dbReference>
<dbReference type="PROSITE" id="PS50928">
    <property type="entry name" value="ABC_TM1"/>
    <property type="match status" value="1"/>
</dbReference>
<keyword evidence="5 7" id="KW-1133">Transmembrane helix</keyword>
<protein>
    <submittedName>
        <fullName evidence="10">Polar amino acid ABC transporter, inner membrane subunit</fullName>
    </submittedName>
</protein>
<dbReference type="AlphaFoldDB" id="D6ZVI9"/>
<dbReference type="CDD" id="cd06261">
    <property type="entry name" value="TM_PBP2"/>
    <property type="match status" value="1"/>
</dbReference>
<evidence type="ECO:0000256" key="1">
    <source>
        <dbReference type="ARBA" id="ARBA00004651"/>
    </source>
</evidence>
<dbReference type="NCBIfam" id="TIGR01726">
    <property type="entry name" value="HEQRo_perm_3TM"/>
    <property type="match status" value="1"/>
</dbReference>
<evidence type="ECO:0000256" key="5">
    <source>
        <dbReference type="ARBA" id="ARBA00022989"/>
    </source>
</evidence>
<feature type="transmembrane region" description="Helical" evidence="7">
    <location>
        <begin position="278"/>
        <end position="301"/>
    </location>
</feature>
<dbReference type="GO" id="GO:0022857">
    <property type="term" value="F:transmembrane transporter activity"/>
    <property type="evidence" value="ECO:0007669"/>
    <property type="project" value="InterPro"/>
</dbReference>
<keyword evidence="6 7" id="KW-0472">Membrane</keyword>
<dbReference type="SUPFAM" id="SSF161098">
    <property type="entry name" value="MetI-like"/>
    <property type="match status" value="1"/>
</dbReference>
<evidence type="ECO:0000313" key="11">
    <source>
        <dbReference type="Proteomes" id="UP000006740"/>
    </source>
</evidence>